<gene>
    <name evidence="3" type="ORF">BDY21DRAFT_342357</name>
</gene>
<protein>
    <recommendedName>
        <fullName evidence="5">Cytochrome c oxidase assembly protein</fullName>
    </recommendedName>
</protein>
<reference evidence="3" key="1">
    <citation type="journal article" date="2020" name="Stud. Mycol.">
        <title>101 Dothideomycetes genomes: a test case for predicting lifestyles and emergence of pathogens.</title>
        <authorList>
            <person name="Haridas S."/>
            <person name="Albert R."/>
            <person name="Binder M."/>
            <person name="Bloem J."/>
            <person name="Labutti K."/>
            <person name="Salamov A."/>
            <person name="Andreopoulos B."/>
            <person name="Baker S."/>
            <person name="Barry K."/>
            <person name="Bills G."/>
            <person name="Bluhm B."/>
            <person name="Cannon C."/>
            <person name="Castanera R."/>
            <person name="Culley D."/>
            <person name="Daum C."/>
            <person name="Ezra D."/>
            <person name="Gonzalez J."/>
            <person name="Henrissat B."/>
            <person name="Kuo A."/>
            <person name="Liang C."/>
            <person name="Lipzen A."/>
            <person name="Lutzoni F."/>
            <person name="Magnuson J."/>
            <person name="Mondo S."/>
            <person name="Nolan M."/>
            <person name="Ohm R."/>
            <person name="Pangilinan J."/>
            <person name="Park H.-J."/>
            <person name="Ramirez L."/>
            <person name="Alfaro M."/>
            <person name="Sun H."/>
            <person name="Tritt A."/>
            <person name="Yoshinaga Y."/>
            <person name="Zwiers L.-H."/>
            <person name="Turgeon B."/>
            <person name="Goodwin S."/>
            <person name="Spatafora J."/>
            <person name="Crous P."/>
            <person name="Grigoriev I."/>
        </authorList>
    </citation>
    <scope>NUCLEOTIDE SEQUENCE</scope>
    <source>
        <strain evidence="3">ATCC 16933</strain>
    </source>
</reference>
<keyword evidence="1" id="KW-0175">Coiled coil</keyword>
<evidence type="ECO:0000256" key="1">
    <source>
        <dbReference type="SAM" id="Coils"/>
    </source>
</evidence>
<feature type="coiled-coil region" evidence="1">
    <location>
        <begin position="59"/>
        <end position="93"/>
    </location>
</feature>
<keyword evidence="2" id="KW-1133">Transmembrane helix</keyword>
<evidence type="ECO:0008006" key="5">
    <source>
        <dbReference type="Google" id="ProtNLM"/>
    </source>
</evidence>
<evidence type="ECO:0000256" key="2">
    <source>
        <dbReference type="SAM" id="Phobius"/>
    </source>
</evidence>
<keyword evidence="4" id="KW-1185">Reference proteome</keyword>
<evidence type="ECO:0000313" key="3">
    <source>
        <dbReference type="EMBL" id="KAF2458382.1"/>
    </source>
</evidence>
<evidence type="ECO:0000313" key="4">
    <source>
        <dbReference type="Proteomes" id="UP000799766"/>
    </source>
</evidence>
<sequence length="102" mass="11623">MPPRTPASATQQKLRRIVLTVGVAAISITGAYYGAGLKVQQDHKKERKRILELSYEERIAQMETSREKLVRRKDELEKKVAEVRARIQSRKEAEMESGQSKG</sequence>
<feature type="transmembrane region" description="Helical" evidence="2">
    <location>
        <begin position="17"/>
        <end position="39"/>
    </location>
</feature>
<dbReference type="OrthoDB" id="5428081at2759"/>
<dbReference type="AlphaFoldDB" id="A0A6A6P3P8"/>
<dbReference type="Proteomes" id="UP000799766">
    <property type="component" value="Unassembled WGS sequence"/>
</dbReference>
<dbReference type="EMBL" id="MU001678">
    <property type="protein sequence ID" value="KAF2458382.1"/>
    <property type="molecule type" value="Genomic_DNA"/>
</dbReference>
<keyword evidence="2" id="KW-0812">Transmembrane</keyword>
<name>A0A6A6P3P8_9PEZI</name>
<accession>A0A6A6P3P8</accession>
<proteinExistence type="predicted"/>
<organism evidence="3 4">
    <name type="scientific">Lineolata rhizophorae</name>
    <dbReference type="NCBI Taxonomy" id="578093"/>
    <lineage>
        <taxon>Eukaryota</taxon>
        <taxon>Fungi</taxon>
        <taxon>Dikarya</taxon>
        <taxon>Ascomycota</taxon>
        <taxon>Pezizomycotina</taxon>
        <taxon>Dothideomycetes</taxon>
        <taxon>Dothideomycetes incertae sedis</taxon>
        <taxon>Lineolatales</taxon>
        <taxon>Lineolataceae</taxon>
        <taxon>Lineolata</taxon>
    </lineage>
</organism>
<keyword evidence="2" id="KW-0472">Membrane</keyword>